<dbReference type="PANTHER" id="PTHR42912:SF93">
    <property type="entry name" value="N6-ADENOSINE-METHYLTRANSFERASE TMT1A"/>
    <property type="match status" value="1"/>
</dbReference>
<reference evidence="2 3" key="1">
    <citation type="submission" date="2010-12" db="EMBL/GenBank/DDBJ databases">
        <title>Whole genome sequence of Anaerolinea thermophila UNI-1.</title>
        <authorList>
            <person name="Narita-Yamada S."/>
            <person name="Kishi E."/>
            <person name="Watanabe Y."/>
            <person name="Takasaki K."/>
            <person name="Ankai A."/>
            <person name="Oguchi A."/>
            <person name="Fukui S."/>
            <person name="Takahashi M."/>
            <person name="Yashiro I."/>
            <person name="Hosoyama A."/>
            <person name="Sekiguchi Y."/>
            <person name="Hanada S."/>
            <person name="Fujita N."/>
        </authorList>
    </citation>
    <scope>NUCLEOTIDE SEQUENCE [LARGE SCALE GENOMIC DNA]</scope>
    <source>
        <strain evidence="3">DSM 14523 / JCM 11388 / NBRC 100420 / UNI-1</strain>
    </source>
</reference>
<feature type="domain" description="Methyltransferase" evidence="1">
    <location>
        <begin position="38"/>
        <end position="146"/>
    </location>
</feature>
<protein>
    <recommendedName>
        <fullName evidence="1">Methyltransferase domain-containing protein</fullName>
    </recommendedName>
</protein>
<dbReference type="InParanoid" id="E8N5V2"/>
<gene>
    <name evidence="2" type="ordered locus">ANT_17900</name>
</gene>
<dbReference type="Proteomes" id="UP000008922">
    <property type="component" value="Chromosome"/>
</dbReference>
<dbReference type="CDD" id="cd02440">
    <property type="entry name" value="AdoMet_MTases"/>
    <property type="match status" value="1"/>
</dbReference>
<evidence type="ECO:0000313" key="3">
    <source>
        <dbReference type="Proteomes" id="UP000008922"/>
    </source>
</evidence>
<dbReference type="Pfam" id="PF13847">
    <property type="entry name" value="Methyltransf_31"/>
    <property type="match status" value="1"/>
</dbReference>
<dbReference type="InterPro" id="IPR025714">
    <property type="entry name" value="Methyltranfer_dom"/>
</dbReference>
<dbReference type="HOGENOM" id="CLU_1061439_0_0_0"/>
<dbReference type="PANTHER" id="PTHR42912">
    <property type="entry name" value="METHYLTRANSFERASE"/>
    <property type="match status" value="1"/>
</dbReference>
<dbReference type="AlphaFoldDB" id="E8N5V2"/>
<dbReference type="GO" id="GO:0008168">
    <property type="term" value="F:methyltransferase activity"/>
    <property type="evidence" value="ECO:0007669"/>
    <property type="project" value="TreeGrafter"/>
</dbReference>
<dbReference type="EMBL" id="AP012029">
    <property type="protein sequence ID" value="BAJ63816.1"/>
    <property type="molecule type" value="Genomic_DNA"/>
</dbReference>
<organism evidence="2 3">
    <name type="scientific">Anaerolinea thermophila (strain DSM 14523 / JCM 11388 / NBRC 100420 / UNI-1)</name>
    <dbReference type="NCBI Taxonomy" id="926569"/>
    <lineage>
        <taxon>Bacteria</taxon>
        <taxon>Bacillati</taxon>
        <taxon>Chloroflexota</taxon>
        <taxon>Anaerolineae</taxon>
        <taxon>Anaerolineales</taxon>
        <taxon>Anaerolineaceae</taxon>
        <taxon>Anaerolinea</taxon>
    </lineage>
</organism>
<keyword evidence="3" id="KW-1185">Reference proteome</keyword>
<dbReference type="RefSeq" id="WP_013560194.1">
    <property type="nucleotide sequence ID" value="NC_014960.1"/>
</dbReference>
<evidence type="ECO:0000259" key="1">
    <source>
        <dbReference type="Pfam" id="PF13847"/>
    </source>
</evidence>
<dbReference type="OrthoDB" id="9772751at2"/>
<name>E8N5V2_ANATU</name>
<sequence length="266" mass="30373">MKIEYHETTNDLQTRINIHNQFGARDIDAWMLEILPLQKGMHILDVGCGAGKQCFSFYDHLGGEATILGGDVNQELLAQARQTAEKTNRKVKFFELNFNKAFPVESEQFDLVSCCFAIYYAENIPFTIEQMHRVLKPGGRLFTTGPMPTNKQVFYDIIREATGKPIPPMPGSSRYSTEIYSAIEKLFSKVETYIFENPLTFESVEPFLAYTRASLSEDRKLWNSLFQTKEEFEAIMKQIEQVAKARIEHDGKLIMTKVVGGFIATK</sequence>
<accession>E8N5V2</accession>
<evidence type="ECO:0000313" key="2">
    <source>
        <dbReference type="EMBL" id="BAJ63816.1"/>
    </source>
</evidence>
<dbReference type="KEGG" id="atm:ANT_17900"/>
<dbReference type="STRING" id="926569.ANT_17900"/>
<dbReference type="SUPFAM" id="SSF53335">
    <property type="entry name" value="S-adenosyl-L-methionine-dependent methyltransferases"/>
    <property type="match status" value="1"/>
</dbReference>
<proteinExistence type="predicted"/>
<dbReference type="InterPro" id="IPR050508">
    <property type="entry name" value="Methyltransf_Superfamily"/>
</dbReference>
<dbReference type="InterPro" id="IPR029063">
    <property type="entry name" value="SAM-dependent_MTases_sf"/>
</dbReference>
<dbReference type="eggNOG" id="COG2226">
    <property type="taxonomic scope" value="Bacteria"/>
</dbReference>
<dbReference type="Gene3D" id="3.40.50.150">
    <property type="entry name" value="Vaccinia Virus protein VP39"/>
    <property type="match status" value="1"/>
</dbReference>